<feature type="domain" description="SMC hinge" evidence="7">
    <location>
        <begin position="518"/>
        <end position="637"/>
    </location>
</feature>
<evidence type="ECO:0000256" key="2">
    <source>
        <dbReference type="ARBA" id="ARBA00022741"/>
    </source>
</evidence>
<comment type="domain">
    <text evidence="6">Contains large globular domains required for ATP hydrolysis at each terminus and a third globular domain forming a flexible hinge near the middle of the molecule. These domains are separated by coiled-coil structures.</text>
</comment>
<comment type="subunit">
    <text evidence="6">Homodimer.</text>
</comment>
<evidence type="ECO:0000256" key="3">
    <source>
        <dbReference type="ARBA" id="ARBA00022840"/>
    </source>
</evidence>
<protein>
    <recommendedName>
        <fullName evidence="6">Chromosome partition protein Smc</fullName>
    </recommendedName>
</protein>
<feature type="coiled-coil region" evidence="6">
    <location>
        <begin position="318"/>
        <end position="380"/>
    </location>
</feature>
<feature type="coiled-coil region" evidence="6">
    <location>
        <begin position="448"/>
        <end position="475"/>
    </location>
</feature>
<keyword evidence="1 6" id="KW-0963">Cytoplasm</keyword>
<evidence type="ECO:0000313" key="8">
    <source>
        <dbReference type="EMBL" id="MFD1411953.1"/>
    </source>
</evidence>
<comment type="caution">
    <text evidence="8">The sequence shown here is derived from an EMBL/GenBank/DDBJ whole genome shotgun (WGS) entry which is preliminary data.</text>
</comment>
<dbReference type="Pfam" id="PF06470">
    <property type="entry name" value="SMC_hinge"/>
    <property type="match status" value="1"/>
</dbReference>
<comment type="similarity">
    <text evidence="6">Belongs to the SMC family.</text>
</comment>
<proteinExistence type="inferred from homology"/>
<name>A0ABW4BQP5_9LACO</name>
<dbReference type="InterPro" id="IPR027417">
    <property type="entry name" value="P-loop_NTPase"/>
</dbReference>
<gene>
    <name evidence="6 8" type="primary">smc</name>
    <name evidence="8" type="ORF">ACFQ4R_10225</name>
</gene>
<evidence type="ECO:0000256" key="4">
    <source>
        <dbReference type="ARBA" id="ARBA00023054"/>
    </source>
</evidence>
<dbReference type="Pfam" id="PF02463">
    <property type="entry name" value="SMC_N"/>
    <property type="match status" value="1"/>
</dbReference>
<dbReference type="EMBL" id="JBHTOH010000091">
    <property type="protein sequence ID" value="MFD1411953.1"/>
    <property type="molecule type" value="Genomic_DNA"/>
</dbReference>
<feature type="coiled-coil region" evidence="6">
    <location>
        <begin position="672"/>
        <end position="699"/>
    </location>
</feature>
<dbReference type="Gene3D" id="3.30.70.1620">
    <property type="match status" value="1"/>
</dbReference>
<dbReference type="SUPFAM" id="SSF52540">
    <property type="entry name" value="P-loop containing nucleoside triphosphate hydrolases"/>
    <property type="match status" value="1"/>
</dbReference>
<dbReference type="HAMAP" id="MF_01894">
    <property type="entry name" value="Smc_prok"/>
    <property type="match status" value="1"/>
</dbReference>
<dbReference type="InterPro" id="IPR003395">
    <property type="entry name" value="RecF/RecN/SMC_N"/>
</dbReference>
<keyword evidence="3 6" id="KW-0067">ATP-binding</keyword>
<feature type="binding site" evidence="6">
    <location>
        <begin position="32"/>
        <end position="39"/>
    </location>
    <ligand>
        <name>ATP</name>
        <dbReference type="ChEBI" id="CHEBI:30616"/>
    </ligand>
</feature>
<keyword evidence="4 6" id="KW-0175">Coiled coil</keyword>
<feature type="coiled-coil region" evidence="6">
    <location>
        <begin position="167"/>
        <end position="289"/>
    </location>
</feature>
<comment type="function">
    <text evidence="6">Required for chromosome condensation and partitioning.</text>
</comment>
<evidence type="ECO:0000313" key="9">
    <source>
        <dbReference type="Proteomes" id="UP001597191"/>
    </source>
</evidence>
<evidence type="ECO:0000256" key="6">
    <source>
        <dbReference type="HAMAP-Rule" id="MF_01894"/>
    </source>
</evidence>
<comment type="subcellular location">
    <subcellularLocation>
        <location evidence="6">Cytoplasm</location>
    </subcellularLocation>
</comment>
<organism evidence="8 9">
    <name type="scientific">Lapidilactobacillus gannanensis</name>
    <dbReference type="NCBI Taxonomy" id="2486002"/>
    <lineage>
        <taxon>Bacteria</taxon>
        <taxon>Bacillati</taxon>
        <taxon>Bacillota</taxon>
        <taxon>Bacilli</taxon>
        <taxon>Lactobacillales</taxon>
        <taxon>Lactobacillaceae</taxon>
        <taxon>Lapidilactobacillus</taxon>
    </lineage>
</organism>
<dbReference type="Gene3D" id="3.40.50.300">
    <property type="entry name" value="P-loop containing nucleotide triphosphate hydrolases"/>
    <property type="match status" value="2"/>
</dbReference>
<dbReference type="InterPro" id="IPR036277">
    <property type="entry name" value="SMC_hinge_sf"/>
</dbReference>
<dbReference type="InterPro" id="IPR010935">
    <property type="entry name" value="SMC_hinge"/>
</dbReference>
<evidence type="ECO:0000256" key="5">
    <source>
        <dbReference type="ARBA" id="ARBA00023125"/>
    </source>
</evidence>
<dbReference type="SUPFAM" id="SSF75553">
    <property type="entry name" value="Smc hinge domain"/>
    <property type="match status" value="1"/>
</dbReference>
<dbReference type="PANTHER" id="PTHR43977">
    <property type="entry name" value="STRUCTURAL MAINTENANCE OF CHROMOSOMES PROTEIN 3"/>
    <property type="match status" value="1"/>
</dbReference>
<dbReference type="RefSeq" id="WP_125649108.1">
    <property type="nucleotide sequence ID" value="NZ_JBHTOH010000091.1"/>
</dbReference>
<evidence type="ECO:0000256" key="1">
    <source>
        <dbReference type="ARBA" id="ARBA00022490"/>
    </source>
</evidence>
<evidence type="ECO:0000259" key="7">
    <source>
        <dbReference type="SMART" id="SM00968"/>
    </source>
</evidence>
<dbReference type="InterPro" id="IPR024704">
    <property type="entry name" value="SMC"/>
</dbReference>
<dbReference type="CDD" id="cd03278">
    <property type="entry name" value="ABC_SMC_barmotin"/>
    <property type="match status" value="2"/>
</dbReference>
<keyword evidence="5 6" id="KW-0238">DNA-binding</keyword>
<feature type="coiled-coil region" evidence="6">
    <location>
        <begin position="728"/>
        <end position="895"/>
    </location>
</feature>
<dbReference type="NCBIfam" id="TIGR02168">
    <property type="entry name" value="SMC_prok_B"/>
    <property type="match status" value="1"/>
</dbReference>
<keyword evidence="2 6" id="KW-0547">Nucleotide-binding</keyword>
<dbReference type="InterPro" id="IPR011890">
    <property type="entry name" value="SMC_prok"/>
</dbReference>
<sequence length="1192" mass="133964">MPLKSLIINGFKSFADKTTIDFTTGVTGIVGPNGSGKSNITEAIRWVMGEQSAKSLRGSHMPDIIFAGSALREPLNRAEVTLIFDNRNHELTTDQTTVSVTRRLFRDGTSEFYLNQKSCRLRDISDLFLNAGMGKASFSIISQGRVEEIFNSKPEERRMIIEEVAGVYKYKQQKQQAEAELATANENLNRVADIYAELKSRIEPLRQQASLATDYQRQKKQYDQLDQQILALELADLQQQQTAKQTRQTELQQISDKIDQQAQQANQNLSELRQKLAVINQKIESQQQSLLEKTRQQEQLKGQVSLTTERSSYHDTSLSTTQQQLAELATNLTQQTANLQTTTDNVAAATKQQQDLQQQLRQLQTQLNENQDDLATQLTQRRGDYIELLQQQTTNRNELVHLEDSQTRLANQMQQQTADQQQQDAQLAKQTTICQQQTQKEADLQQTLDQQIAALQQAKLAFTQLENEANEEQQVWYQQLEKFQQLKARYQSLQELTTDHSGFYLGVRAVLNPKNQLPGLKGAVADLLTVPSDYQVAIEQVLGAQLQQIVCLDTQSASQAIHFLKERRLGRATFLPLTTIQSRSVAQHVLQTAQQLPGFLGVGADLIKIAPGLEKILQHLLGNVLLATNLVTATAIAKAIHFQTRIVTLEGDILSPGGAMTGGRLKQQGQGLLNRQQELADQQQQLKTLQQSLNQKKEHLATTKQHQMAASEAVTIAEQAQQKQQLALSHIQDQTQQEQAQLSRLQREQQVGQLTAKRLQTEQADLVAKIATTKDQQEQLAQQVTQVQAQLDQLQERLTNFNSQKETLTGEISELKTQLAVVNTTLQNQQDLAKRQTQTLQQQKERQQQLQQTLTDLTATATQSKQDIDTIKQQLADLTEQISRQQATLTRAQADRTTASQALTTLEPEAERCYQLQKQTAKEQEQVAVAVNSLKTAMSQRLTRLSETYQLSFEAAYQQAQQQQVVLSELQQQIKLVKMALADIGQVNLDAIQEFAEVNERYQFLAKQQADLIAAREQLLATMTEMDQEVSRRFQTTFTAVNQAFRDIFPKMFGGGQAQLDLTDESDPLTTGIEINAQPPGKKLQHLSLLSGGERALTAITLLFAILKVRPAPFSILDEVEASLDEANVDRFANYLQHYEQQTQFIVITHRKGTMVKVDRLYGVTMQESGISKIISVSLTDLDQQAVSVSGQ</sequence>
<keyword evidence="9" id="KW-1185">Reference proteome</keyword>
<reference evidence="9" key="1">
    <citation type="journal article" date="2019" name="Int. J. Syst. Evol. Microbiol.">
        <title>The Global Catalogue of Microorganisms (GCM) 10K type strain sequencing project: providing services to taxonomists for standard genome sequencing and annotation.</title>
        <authorList>
            <consortium name="The Broad Institute Genomics Platform"/>
            <consortium name="The Broad Institute Genome Sequencing Center for Infectious Disease"/>
            <person name="Wu L."/>
            <person name="Ma J."/>
        </authorList>
    </citation>
    <scope>NUCLEOTIDE SEQUENCE [LARGE SCALE GENOMIC DNA]</scope>
    <source>
        <strain evidence="9">CCM 8937</strain>
    </source>
</reference>
<dbReference type="Gene3D" id="1.20.1060.20">
    <property type="match status" value="1"/>
</dbReference>
<dbReference type="SMART" id="SM00968">
    <property type="entry name" value="SMC_hinge"/>
    <property type="match status" value="1"/>
</dbReference>
<accession>A0ABW4BQP5</accession>
<dbReference type="PIRSF" id="PIRSF005719">
    <property type="entry name" value="SMC"/>
    <property type="match status" value="1"/>
</dbReference>
<dbReference type="Proteomes" id="UP001597191">
    <property type="component" value="Unassembled WGS sequence"/>
</dbReference>